<dbReference type="CDD" id="cd16295">
    <property type="entry name" value="TTHA0252-CPSF-like_MBL-fold"/>
    <property type="match status" value="1"/>
</dbReference>
<evidence type="ECO:0000259" key="3">
    <source>
        <dbReference type="SMART" id="SM01027"/>
    </source>
</evidence>
<dbReference type="EMBL" id="MKVH01000024">
    <property type="protein sequence ID" value="OJX57245.1"/>
    <property type="molecule type" value="Genomic_DNA"/>
</dbReference>
<dbReference type="SUPFAM" id="SSF56281">
    <property type="entry name" value="Metallo-hydrolase/oxidoreductase"/>
    <property type="match status" value="1"/>
</dbReference>
<feature type="domain" description="Beta-Casp" evidence="3">
    <location>
        <begin position="256"/>
        <end position="381"/>
    </location>
</feature>
<dbReference type="SMART" id="SM01027">
    <property type="entry name" value="Beta-Casp"/>
    <property type="match status" value="1"/>
</dbReference>
<evidence type="ECO:0000313" key="5">
    <source>
        <dbReference type="Proteomes" id="UP000184233"/>
    </source>
</evidence>
<dbReference type="PANTHER" id="PTHR11203">
    <property type="entry name" value="CLEAVAGE AND POLYADENYLATION SPECIFICITY FACTOR FAMILY MEMBER"/>
    <property type="match status" value="1"/>
</dbReference>
<dbReference type="Pfam" id="PF07521">
    <property type="entry name" value="RMMBL"/>
    <property type="match status" value="1"/>
</dbReference>
<evidence type="ECO:0000313" key="4">
    <source>
        <dbReference type="EMBL" id="OJX57245.1"/>
    </source>
</evidence>
<dbReference type="Proteomes" id="UP000184233">
    <property type="component" value="Unassembled WGS sequence"/>
</dbReference>
<dbReference type="Pfam" id="PF00753">
    <property type="entry name" value="Lactamase_B"/>
    <property type="match status" value="1"/>
</dbReference>
<dbReference type="InterPro" id="IPR011108">
    <property type="entry name" value="RMMBL"/>
</dbReference>
<keyword evidence="1" id="KW-0378">Hydrolase</keyword>
<dbReference type="InterPro" id="IPR050698">
    <property type="entry name" value="MBL"/>
</dbReference>
<dbReference type="SMART" id="SM00849">
    <property type="entry name" value="Lactamase_B"/>
    <property type="match status" value="1"/>
</dbReference>
<reference evidence="4 5" key="1">
    <citation type="submission" date="2016-09" db="EMBL/GenBank/DDBJ databases">
        <title>Genome-resolved meta-omics ties microbial dynamics to process performance in biotechnology for thiocyanate degradation.</title>
        <authorList>
            <person name="Kantor R.S."/>
            <person name="Huddy R.J."/>
            <person name="Iyer R."/>
            <person name="Thomas B.C."/>
            <person name="Brown C.T."/>
            <person name="Anantharaman K."/>
            <person name="Tringe S."/>
            <person name="Hettich R.L."/>
            <person name="Harrison S.T."/>
            <person name="Banfield J.F."/>
        </authorList>
    </citation>
    <scope>NUCLEOTIDE SEQUENCE [LARGE SCALE GENOMIC DNA]</scope>
    <source>
        <strain evidence="4">59-99</strain>
    </source>
</reference>
<protein>
    <recommendedName>
        <fullName evidence="6">MBL fold metallo-hydrolase</fullName>
    </recommendedName>
</protein>
<dbReference type="AlphaFoldDB" id="A0A1M3KXZ4"/>
<accession>A0A1M3KXZ4</accession>
<evidence type="ECO:0008006" key="6">
    <source>
        <dbReference type="Google" id="ProtNLM"/>
    </source>
</evidence>
<dbReference type="GO" id="GO:0004521">
    <property type="term" value="F:RNA endonuclease activity"/>
    <property type="evidence" value="ECO:0007669"/>
    <property type="project" value="TreeGrafter"/>
</dbReference>
<proteinExistence type="predicted"/>
<evidence type="ECO:0000259" key="2">
    <source>
        <dbReference type="SMART" id="SM00849"/>
    </source>
</evidence>
<evidence type="ECO:0000256" key="1">
    <source>
        <dbReference type="ARBA" id="ARBA00022801"/>
    </source>
</evidence>
<dbReference type="InterPro" id="IPR036866">
    <property type="entry name" value="RibonucZ/Hydroxyglut_hydro"/>
</dbReference>
<dbReference type="InterPro" id="IPR001279">
    <property type="entry name" value="Metallo-B-lactamas"/>
</dbReference>
<dbReference type="GO" id="GO:0016787">
    <property type="term" value="F:hydrolase activity"/>
    <property type="evidence" value="ECO:0007669"/>
    <property type="project" value="UniProtKB-KW"/>
</dbReference>
<dbReference type="PANTHER" id="PTHR11203:SF37">
    <property type="entry name" value="INTEGRATOR COMPLEX SUBUNIT 11"/>
    <property type="match status" value="1"/>
</dbReference>
<sequence>MVITPYGAAGEVTGSAYCVETSTATVLVDFGMFQGNAELEAMNIVPRDLQPRHIDAIVLTHGHLDHCGRLPMLIRRGFANAIYTTDATIELAALILHDAAHIMESDYERKVRKAQKKGFKVNRDDAPLFMADDVDRTIQLMKPTPYNAFVDIAPGISIRLHEAGHMLGSTTVEMQVTDDRGTRTVVFSGDVGPNGLPFLRDPEPPARADIVVMESTYGDRNHPSLAETVEQFKQILQQAIRQKGKIFIPSFAIGRTQQILFHMAELFRNGDIPHIPIYLDSPMAIEASRIYTRHTDLFDEESTALSQSGQMQRDLDSLRLTATAEESKAINDAKGPFVVIAGSGMCTAGRILHHLRANLHDPNSHVVIVGFQSHGSLGRRLVDGQEVVSVLGDRIRVQAKIHTLGGFSAHAGQDELLDWFGHLAGSAPRLILTHGEDEPRIVLASRIRERYGIDAILPRYANTLQF</sequence>
<dbReference type="Pfam" id="PF10996">
    <property type="entry name" value="Beta-Casp"/>
    <property type="match status" value="1"/>
</dbReference>
<organism evidence="4 5">
    <name type="scientific">Candidatus Kapaibacterium thiocyanatum</name>
    <dbReference type="NCBI Taxonomy" id="1895771"/>
    <lineage>
        <taxon>Bacteria</taxon>
        <taxon>Pseudomonadati</taxon>
        <taxon>Candidatus Kapaibacteriota</taxon>
        <taxon>Candidatus Kapaibacteriia</taxon>
        <taxon>Candidatus Kapaibacteriales</taxon>
        <taxon>Candidatus Kapaibacteriaceae</taxon>
        <taxon>Candidatus Kapaibacterium</taxon>
    </lineage>
</organism>
<feature type="domain" description="Metallo-beta-lactamase" evidence="2">
    <location>
        <begin position="13"/>
        <end position="240"/>
    </location>
</feature>
<dbReference type="STRING" id="1895771.BGO89_12195"/>
<dbReference type="Gene3D" id="3.60.15.10">
    <property type="entry name" value="Ribonuclease Z/Hydroxyacylglutathione hydrolase-like"/>
    <property type="match status" value="1"/>
</dbReference>
<dbReference type="Gene3D" id="3.40.50.10890">
    <property type="match status" value="1"/>
</dbReference>
<comment type="caution">
    <text evidence="4">The sequence shown here is derived from an EMBL/GenBank/DDBJ whole genome shotgun (WGS) entry which is preliminary data.</text>
</comment>
<name>A0A1M3KXZ4_9BACT</name>
<dbReference type="InterPro" id="IPR022712">
    <property type="entry name" value="Beta_Casp"/>
</dbReference>
<gene>
    <name evidence="4" type="ORF">BGO89_12195</name>
</gene>